<dbReference type="SMART" id="SM00418">
    <property type="entry name" value="HTH_ARSR"/>
    <property type="match status" value="1"/>
</dbReference>
<dbReference type="InterPro" id="IPR052543">
    <property type="entry name" value="HTH_Metal-responsive_Reg"/>
</dbReference>
<dbReference type="InterPro" id="IPR011991">
    <property type="entry name" value="ArsR-like_HTH"/>
</dbReference>
<dbReference type="GO" id="GO:0003677">
    <property type="term" value="F:DNA binding"/>
    <property type="evidence" value="ECO:0007669"/>
    <property type="project" value="UniProtKB-KW"/>
</dbReference>
<name>A0A9X4KMS6_9BACL</name>
<dbReference type="PANTHER" id="PTHR39168:SF1">
    <property type="entry name" value="TRANSCRIPTIONAL REGULATORY PROTEIN"/>
    <property type="match status" value="1"/>
</dbReference>
<protein>
    <submittedName>
        <fullName evidence="3">Winged helix-turn-helix domain-containing protein</fullName>
    </submittedName>
</protein>
<dbReference type="PANTHER" id="PTHR39168">
    <property type="entry name" value="TRANSCRIPTIONAL REGULATOR-RELATED"/>
    <property type="match status" value="1"/>
</dbReference>
<reference evidence="3 4" key="1">
    <citation type="submission" date="2022-10" db="EMBL/GenBank/DDBJ databases">
        <title>Comparative genomic analysis of Cohnella hashimotonis sp. nov., isolated from the International Space Station.</title>
        <authorList>
            <person name="Simpson A."/>
            <person name="Venkateswaran K."/>
        </authorList>
    </citation>
    <scope>NUCLEOTIDE SEQUENCE [LARGE SCALE GENOMIC DNA]</scope>
    <source>
        <strain evidence="3 4">DSM 18997</strain>
    </source>
</reference>
<dbReference type="GO" id="GO:0032791">
    <property type="term" value="F:lead ion binding"/>
    <property type="evidence" value="ECO:0007669"/>
    <property type="project" value="TreeGrafter"/>
</dbReference>
<dbReference type="Gene3D" id="1.10.10.10">
    <property type="entry name" value="Winged helix-like DNA-binding domain superfamily/Winged helix DNA-binding domain"/>
    <property type="match status" value="1"/>
</dbReference>
<dbReference type="EMBL" id="JAPDHZ010000008">
    <property type="protein sequence ID" value="MDG0794831.1"/>
    <property type="molecule type" value="Genomic_DNA"/>
</dbReference>
<dbReference type="CDD" id="cd00090">
    <property type="entry name" value="HTH_ARSR"/>
    <property type="match status" value="1"/>
</dbReference>
<feature type="domain" description="HTH arsR-type" evidence="2">
    <location>
        <begin position="1"/>
        <end position="94"/>
    </location>
</feature>
<dbReference type="NCBIfam" id="NF033788">
    <property type="entry name" value="HTH_metalloreg"/>
    <property type="match status" value="1"/>
</dbReference>
<dbReference type="InterPro" id="IPR036390">
    <property type="entry name" value="WH_DNA-bd_sf"/>
</dbReference>
<dbReference type="RefSeq" id="WP_277568555.1">
    <property type="nucleotide sequence ID" value="NZ_JAPDHZ010000008.1"/>
</dbReference>
<keyword evidence="4" id="KW-1185">Reference proteome</keyword>
<dbReference type="GO" id="GO:0046686">
    <property type="term" value="P:response to cadmium ion"/>
    <property type="evidence" value="ECO:0007669"/>
    <property type="project" value="TreeGrafter"/>
</dbReference>
<evidence type="ECO:0000313" key="4">
    <source>
        <dbReference type="Proteomes" id="UP001153387"/>
    </source>
</evidence>
<accession>A0A9X4KMS6</accession>
<comment type="caution">
    <text evidence="3">The sequence shown here is derived from an EMBL/GenBank/DDBJ whole genome shotgun (WGS) entry which is preliminary data.</text>
</comment>
<dbReference type="Proteomes" id="UP001153387">
    <property type="component" value="Unassembled WGS sequence"/>
</dbReference>
<dbReference type="InterPro" id="IPR001845">
    <property type="entry name" value="HTH_ArsR_DNA-bd_dom"/>
</dbReference>
<dbReference type="GO" id="GO:0097063">
    <property type="term" value="F:cadmium ion sensor activity"/>
    <property type="evidence" value="ECO:0007669"/>
    <property type="project" value="TreeGrafter"/>
</dbReference>
<dbReference type="Pfam" id="PF12840">
    <property type="entry name" value="HTH_20"/>
    <property type="match status" value="1"/>
</dbReference>
<organism evidence="3 4">
    <name type="scientific">Cohnella ginsengisoli</name>
    <dbReference type="NCBI Taxonomy" id="425004"/>
    <lineage>
        <taxon>Bacteria</taxon>
        <taxon>Bacillati</taxon>
        <taxon>Bacillota</taxon>
        <taxon>Bacilli</taxon>
        <taxon>Bacillales</taxon>
        <taxon>Paenibacillaceae</taxon>
        <taxon>Cohnella</taxon>
    </lineage>
</organism>
<gene>
    <name evidence="3" type="ORF">OMP38_31390</name>
</gene>
<dbReference type="GO" id="GO:0010288">
    <property type="term" value="P:response to lead ion"/>
    <property type="evidence" value="ECO:0007669"/>
    <property type="project" value="TreeGrafter"/>
</dbReference>
<dbReference type="AlphaFoldDB" id="A0A9X4KMS6"/>
<keyword evidence="1" id="KW-0238">DNA-binding</keyword>
<evidence type="ECO:0000259" key="2">
    <source>
        <dbReference type="PROSITE" id="PS50987"/>
    </source>
</evidence>
<dbReference type="GO" id="GO:0003700">
    <property type="term" value="F:DNA-binding transcription factor activity"/>
    <property type="evidence" value="ECO:0007669"/>
    <property type="project" value="InterPro"/>
</dbReference>
<proteinExistence type="predicted"/>
<dbReference type="SUPFAM" id="SSF46785">
    <property type="entry name" value="Winged helix' DNA-binding domain"/>
    <property type="match status" value="1"/>
</dbReference>
<dbReference type="InterPro" id="IPR036388">
    <property type="entry name" value="WH-like_DNA-bd_sf"/>
</dbReference>
<dbReference type="PROSITE" id="PS50987">
    <property type="entry name" value="HTH_ARSR_2"/>
    <property type="match status" value="1"/>
</dbReference>
<evidence type="ECO:0000313" key="3">
    <source>
        <dbReference type="EMBL" id="MDG0794831.1"/>
    </source>
</evidence>
<sequence>MNAYHNIVSVASLIGDPSRAKMLDALMGGQALPAGELAYIAGVSPQTASAHLSKLVKGNLLKVESQGRHRYYRLANAEVAQFVEMLEALSPSRPVRSLRQSEELVKVRRARTCYDHLAGQLGVALTNAWLERSYLSILSDREFGVTDEGAEHFLRWGIDLRSSSPGRRVFAKRCLDWSERYHHVGGYLGARIASAALANGWVERIDGTRALRVTERGRDSLRDMYGMDWQP</sequence>
<evidence type="ECO:0000256" key="1">
    <source>
        <dbReference type="ARBA" id="ARBA00023125"/>
    </source>
</evidence>